<dbReference type="Pfam" id="PF02518">
    <property type="entry name" value="HATPase_c"/>
    <property type="match status" value="1"/>
</dbReference>
<evidence type="ECO:0000256" key="10">
    <source>
        <dbReference type="ARBA" id="ARBA00023136"/>
    </source>
</evidence>
<dbReference type="Pfam" id="PF00672">
    <property type="entry name" value="HAMP"/>
    <property type="match status" value="1"/>
</dbReference>
<dbReference type="InterPro" id="IPR036890">
    <property type="entry name" value="HATPase_C_sf"/>
</dbReference>
<keyword evidence="8 11" id="KW-1133">Transmembrane helix</keyword>
<dbReference type="InterPro" id="IPR050428">
    <property type="entry name" value="TCS_sensor_his_kinase"/>
</dbReference>
<evidence type="ECO:0000259" key="13">
    <source>
        <dbReference type="PROSITE" id="PS50885"/>
    </source>
</evidence>
<keyword evidence="6 11" id="KW-0812">Transmembrane</keyword>
<dbReference type="SMART" id="SM00387">
    <property type="entry name" value="HATPase_c"/>
    <property type="match status" value="1"/>
</dbReference>
<feature type="domain" description="Histidine kinase" evidence="12">
    <location>
        <begin position="183"/>
        <end position="403"/>
    </location>
</feature>
<feature type="domain" description="HAMP" evidence="13">
    <location>
        <begin position="122"/>
        <end position="175"/>
    </location>
</feature>
<dbReference type="InterPro" id="IPR005467">
    <property type="entry name" value="His_kinase_dom"/>
</dbReference>
<dbReference type="GO" id="GO:0005524">
    <property type="term" value="F:ATP binding"/>
    <property type="evidence" value="ECO:0007669"/>
    <property type="project" value="UniProtKB-KW"/>
</dbReference>
<dbReference type="AlphaFoldDB" id="A0AAE9YIA2"/>
<evidence type="ECO:0000256" key="6">
    <source>
        <dbReference type="ARBA" id="ARBA00022692"/>
    </source>
</evidence>
<dbReference type="CDD" id="cd00075">
    <property type="entry name" value="HATPase"/>
    <property type="match status" value="1"/>
</dbReference>
<dbReference type="SUPFAM" id="SSF55874">
    <property type="entry name" value="ATPase domain of HSP90 chaperone/DNA topoisomerase II/histidine kinase"/>
    <property type="match status" value="1"/>
</dbReference>
<evidence type="ECO:0000256" key="1">
    <source>
        <dbReference type="ARBA" id="ARBA00000085"/>
    </source>
</evidence>
<dbReference type="GO" id="GO:0005886">
    <property type="term" value="C:plasma membrane"/>
    <property type="evidence" value="ECO:0007669"/>
    <property type="project" value="UniProtKB-SubCell"/>
</dbReference>
<dbReference type="InterPro" id="IPR036097">
    <property type="entry name" value="HisK_dim/P_sf"/>
</dbReference>
<dbReference type="PROSITE" id="PS50885">
    <property type="entry name" value="HAMP"/>
    <property type="match status" value="1"/>
</dbReference>
<dbReference type="Pfam" id="PF00512">
    <property type="entry name" value="HisKA"/>
    <property type="match status" value="1"/>
</dbReference>
<dbReference type="PANTHER" id="PTHR45436:SF5">
    <property type="entry name" value="SENSOR HISTIDINE KINASE TRCS"/>
    <property type="match status" value="1"/>
</dbReference>
<gene>
    <name evidence="14" type="ORF">PO878_06520</name>
</gene>
<protein>
    <recommendedName>
        <fullName evidence="3">histidine kinase</fullName>
        <ecNumber evidence="3">2.7.13.3</ecNumber>
    </recommendedName>
</protein>
<dbReference type="InterPro" id="IPR003594">
    <property type="entry name" value="HATPase_dom"/>
</dbReference>
<dbReference type="PRINTS" id="PR00344">
    <property type="entry name" value="BCTRLSENSOR"/>
</dbReference>
<evidence type="ECO:0000256" key="7">
    <source>
        <dbReference type="ARBA" id="ARBA00022777"/>
    </source>
</evidence>
<dbReference type="Proteomes" id="UP001216390">
    <property type="component" value="Chromosome"/>
</dbReference>
<organism evidence="14 15">
    <name type="scientific">Iamia majanohamensis</name>
    <dbReference type="NCBI Taxonomy" id="467976"/>
    <lineage>
        <taxon>Bacteria</taxon>
        <taxon>Bacillati</taxon>
        <taxon>Actinomycetota</taxon>
        <taxon>Acidimicrobiia</taxon>
        <taxon>Acidimicrobiales</taxon>
        <taxon>Iamiaceae</taxon>
        <taxon>Iamia</taxon>
    </lineage>
</organism>
<evidence type="ECO:0000256" key="8">
    <source>
        <dbReference type="ARBA" id="ARBA00022989"/>
    </source>
</evidence>
<dbReference type="SMART" id="SM00304">
    <property type="entry name" value="HAMP"/>
    <property type="match status" value="1"/>
</dbReference>
<dbReference type="Gene3D" id="1.10.287.130">
    <property type="match status" value="1"/>
</dbReference>
<dbReference type="SMART" id="SM00388">
    <property type="entry name" value="HisKA"/>
    <property type="match status" value="1"/>
</dbReference>
<dbReference type="InterPro" id="IPR003661">
    <property type="entry name" value="HisK_dim/P_dom"/>
</dbReference>
<dbReference type="CDD" id="cd06225">
    <property type="entry name" value="HAMP"/>
    <property type="match status" value="1"/>
</dbReference>
<dbReference type="CDD" id="cd00082">
    <property type="entry name" value="HisKA"/>
    <property type="match status" value="1"/>
</dbReference>
<dbReference type="KEGG" id="ima:PO878_06520"/>
<dbReference type="SUPFAM" id="SSF158472">
    <property type="entry name" value="HAMP domain-like"/>
    <property type="match status" value="1"/>
</dbReference>
<evidence type="ECO:0000256" key="9">
    <source>
        <dbReference type="ARBA" id="ARBA00023012"/>
    </source>
</evidence>
<evidence type="ECO:0000259" key="12">
    <source>
        <dbReference type="PROSITE" id="PS50109"/>
    </source>
</evidence>
<evidence type="ECO:0000313" key="15">
    <source>
        <dbReference type="Proteomes" id="UP001216390"/>
    </source>
</evidence>
<keyword evidence="15" id="KW-1185">Reference proteome</keyword>
<sequence>MTTRRVEELALRLPDWMGSIRFRLTALYSIVLFGLAATLVAGIYLALAARLDDDSMARSRAAVITQVQPDGTVVRVPVEVTELESFEEGVNRRALQLLRTYSFSALGVLFVASLGVGWLIAGRVLAPIDRITAVARDIQATDMSRRIALRGPPDELKDLADTFDDMLGRLDDAFSQQQRFIQEASHELRNPLAVIRTNLDVALADPDASEEDLRQTAEVVNRSVTRMAVLVDDLLAYAREGAPSRPRRRVPLVEVVDDTVAEFGATASARGLGLEVEPAAVPVQAAAVVLADRVAVRQAVANLVANAVRLAPEGTTVRLALGVAGPWAWVAVDDAGPGIPEGDHERVFERFWRGDGLRARAEGRSGLGLSIVREIAEAHGGEVRLADNGRGGSTFTLWLPAAGSDPTPAPAPAAT</sequence>
<keyword evidence="9" id="KW-0902">Two-component regulatory system</keyword>
<dbReference type="Gene3D" id="6.10.340.10">
    <property type="match status" value="1"/>
</dbReference>
<evidence type="ECO:0000256" key="5">
    <source>
        <dbReference type="ARBA" id="ARBA00022679"/>
    </source>
</evidence>
<evidence type="ECO:0000313" key="14">
    <source>
        <dbReference type="EMBL" id="WCO68381.1"/>
    </source>
</evidence>
<keyword evidence="5" id="KW-0808">Transferase</keyword>
<feature type="transmembrane region" description="Helical" evidence="11">
    <location>
        <begin position="101"/>
        <end position="121"/>
    </location>
</feature>
<dbReference type="PANTHER" id="PTHR45436">
    <property type="entry name" value="SENSOR HISTIDINE KINASE YKOH"/>
    <property type="match status" value="1"/>
</dbReference>
<evidence type="ECO:0000256" key="11">
    <source>
        <dbReference type="SAM" id="Phobius"/>
    </source>
</evidence>
<keyword evidence="10 11" id="KW-0472">Membrane</keyword>
<dbReference type="EMBL" id="CP116942">
    <property type="protein sequence ID" value="WCO68381.1"/>
    <property type="molecule type" value="Genomic_DNA"/>
</dbReference>
<evidence type="ECO:0000256" key="2">
    <source>
        <dbReference type="ARBA" id="ARBA00004236"/>
    </source>
</evidence>
<dbReference type="PROSITE" id="PS50109">
    <property type="entry name" value="HIS_KIN"/>
    <property type="match status" value="1"/>
</dbReference>
<comment type="catalytic activity">
    <reaction evidence="1">
        <text>ATP + protein L-histidine = ADP + protein N-phospho-L-histidine.</text>
        <dbReference type="EC" id="2.7.13.3"/>
    </reaction>
</comment>
<dbReference type="Gene3D" id="3.30.565.10">
    <property type="entry name" value="Histidine kinase-like ATPase, C-terminal domain"/>
    <property type="match status" value="1"/>
</dbReference>
<dbReference type="EC" id="2.7.13.3" evidence="3"/>
<evidence type="ECO:0000256" key="4">
    <source>
        <dbReference type="ARBA" id="ARBA00022553"/>
    </source>
</evidence>
<proteinExistence type="predicted"/>
<keyword evidence="14" id="KW-0067">ATP-binding</keyword>
<keyword evidence="14" id="KW-0547">Nucleotide-binding</keyword>
<keyword evidence="4" id="KW-0597">Phosphoprotein</keyword>
<comment type="subcellular location">
    <subcellularLocation>
        <location evidence="2">Cell membrane</location>
    </subcellularLocation>
</comment>
<evidence type="ECO:0000256" key="3">
    <source>
        <dbReference type="ARBA" id="ARBA00012438"/>
    </source>
</evidence>
<dbReference type="GO" id="GO:0000155">
    <property type="term" value="F:phosphorelay sensor kinase activity"/>
    <property type="evidence" value="ECO:0007669"/>
    <property type="project" value="InterPro"/>
</dbReference>
<dbReference type="InterPro" id="IPR004358">
    <property type="entry name" value="Sig_transdc_His_kin-like_C"/>
</dbReference>
<keyword evidence="7" id="KW-0418">Kinase</keyword>
<feature type="transmembrane region" description="Helical" evidence="11">
    <location>
        <begin position="26"/>
        <end position="49"/>
    </location>
</feature>
<dbReference type="SUPFAM" id="SSF47384">
    <property type="entry name" value="Homodimeric domain of signal transducing histidine kinase"/>
    <property type="match status" value="1"/>
</dbReference>
<dbReference type="RefSeq" id="WP_272737898.1">
    <property type="nucleotide sequence ID" value="NZ_CP116942.1"/>
</dbReference>
<dbReference type="InterPro" id="IPR003660">
    <property type="entry name" value="HAMP_dom"/>
</dbReference>
<accession>A0AAE9YIA2</accession>
<name>A0AAE9YIA2_9ACTN</name>
<reference evidence="14" key="1">
    <citation type="submission" date="2023-01" db="EMBL/GenBank/DDBJ databases">
        <title>The diversity of Class Acidimicrobiia in South China Sea sediment environments and the proposal of Iamia marina sp. nov., a novel species of the genus Iamia.</title>
        <authorList>
            <person name="He Y."/>
            <person name="Tian X."/>
        </authorList>
    </citation>
    <scope>NUCLEOTIDE SEQUENCE</scope>
    <source>
        <strain evidence="14">DSM 19957</strain>
    </source>
</reference>